<protein>
    <submittedName>
        <fullName evidence="2">Uncharacterized protein</fullName>
    </submittedName>
</protein>
<sequence length="158" mass="17244">RFFPCSLLPRKKRLSAAAIGGFSSGKPPPPPRSLVRPLGSTFSTADAVFGRPPGGHQGQFRRLSGPATPSIPVERRRSRRRPRHLLPISIRRDIGEPFYVVWHGGSPSTLANLTSTGSHEDCPAILTKLLSPHRPAPNDHRPPSPSRPHLRDVLALLS</sequence>
<evidence type="ECO:0000256" key="1">
    <source>
        <dbReference type="SAM" id="MobiDB-lite"/>
    </source>
</evidence>
<feature type="region of interest" description="Disordered" evidence="1">
    <location>
        <begin position="131"/>
        <end position="151"/>
    </location>
</feature>
<feature type="non-terminal residue" evidence="2">
    <location>
        <position position="1"/>
    </location>
</feature>
<name>A0A5J9U085_9POAL</name>
<feature type="non-terminal residue" evidence="2">
    <location>
        <position position="158"/>
    </location>
</feature>
<keyword evidence="3" id="KW-1185">Reference proteome</keyword>
<feature type="region of interest" description="Disordered" evidence="1">
    <location>
        <begin position="50"/>
        <end position="80"/>
    </location>
</feature>
<evidence type="ECO:0000313" key="2">
    <source>
        <dbReference type="EMBL" id="TVU16996.1"/>
    </source>
</evidence>
<comment type="caution">
    <text evidence="2">The sequence shown here is derived from an EMBL/GenBank/DDBJ whole genome shotgun (WGS) entry which is preliminary data.</text>
</comment>
<dbReference type="EMBL" id="RWGY01000029">
    <property type="protein sequence ID" value="TVU16996.1"/>
    <property type="molecule type" value="Genomic_DNA"/>
</dbReference>
<dbReference type="AlphaFoldDB" id="A0A5J9U085"/>
<evidence type="ECO:0000313" key="3">
    <source>
        <dbReference type="Proteomes" id="UP000324897"/>
    </source>
</evidence>
<dbReference type="Proteomes" id="UP000324897">
    <property type="component" value="Chromosome 7"/>
</dbReference>
<proteinExistence type="predicted"/>
<reference evidence="2 3" key="1">
    <citation type="journal article" date="2019" name="Sci. Rep.">
        <title>A high-quality genome of Eragrostis curvula grass provides insights into Poaceae evolution and supports new strategies to enhance forage quality.</title>
        <authorList>
            <person name="Carballo J."/>
            <person name="Santos B.A.C.M."/>
            <person name="Zappacosta D."/>
            <person name="Garbus I."/>
            <person name="Selva J.P."/>
            <person name="Gallo C.A."/>
            <person name="Diaz A."/>
            <person name="Albertini E."/>
            <person name="Caccamo M."/>
            <person name="Echenique V."/>
        </authorList>
    </citation>
    <scope>NUCLEOTIDE SEQUENCE [LARGE SCALE GENOMIC DNA]</scope>
    <source>
        <strain evidence="3">cv. Victoria</strain>
        <tissue evidence="2">Leaf</tissue>
    </source>
</reference>
<organism evidence="2 3">
    <name type="scientific">Eragrostis curvula</name>
    <name type="common">weeping love grass</name>
    <dbReference type="NCBI Taxonomy" id="38414"/>
    <lineage>
        <taxon>Eukaryota</taxon>
        <taxon>Viridiplantae</taxon>
        <taxon>Streptophyta</taxon>
        <taxon>Embryophyta</taxon>
        <taxon>Tracheophyta</taxon>
        <taxon>Spermatophyta</taxon>
        <taxon>Magnoliopsida</taxon>
        <taxon>Liliopsida</taxon>
        <taxon>Poales</taxon>
        <taxon>Poaceae</taxon>
        <taxon>PACMAD clade</taxon>
        <taxon>Chloridoideae</taxon>
        <taxon>Eragrostideae</taxon>
        <taxon>Eragrostidinae</taxon>
        <taxon>Eragrostis</taxon>
    </lineage>
</organism>
<accession>A0A5J9U085</accession>
<gene>
    <name evidence="2" type="ORF">EJB05_33002</name>
</gene>
<dbReference type="Gramene" id="TVU16996">
    <property type="protein sequence ID" value="TVU16996"/>
    <property type="gene ID" value="EJB05_33002"/>
</dbReference>